<proteinExistence type="predicted"/>
<accession>A0ACC5VNP6</accession>
<reference evidence="1 2" key="1">
    <citation type="journal article" date="2021" name="Appl. Microbiol. Biotechnol.">
        <title>Biotechnological applications of marine bacteria in bioremediation of environments polluted with hydrocarbons and plastics.</title>
        <authorList>
            <person name="Muriel-Millan L.F."/>
            <person name="Millan-Lopez S."/>
            <person name="Pardo-Lopez L."/>
        </authorList>
    </citation>
    <scope>NUCLEOTIDE SEQUENCE [LARGE SCALE GENOMIC DNA]</scope>
    <source>
        <strain evidence="1 2">GOM4</strain>
    </source>
</reference>
<dbReference type="Proteomes" id="UP000782475">
    <property type="component" value="Unassembled WGS sequence"/>
</dbReference>
<evidence type="ECO:0000313" key="2">
    <source>
        <dbReference type="Proteomes" id="UP000782475"/>
    </source>
</evidence>
<evidence type="ECO:0000313" key="1">
    <source>
        <dbReference type="EMBL" id="MBX7274262.1"/>
    </source>
</evidence>
<gene>
    <name evidence="1" type="ORF">KJJ99_20960</name>
</gene>
<dbReference type="EMBL" id="JAHHFP010000025">
    <property type="protein sequence ID" value="MBX7274262.1"/>
    <property type="molecule type" value="Genomic_DNA"/>
</dbReference>
<name>A0ACC5VNP6_STUCH</name>
<comment type="caution">
    <text evidence="1">The sequence shown here is derived from an EMBL/GenBank/DDBJ whole genome shotgun (WGS) entry which is preliminary data.</text>
</comment>
<protein>
    <submittedName>
        <fullName evidence="1">IS3 family transposase</fullName>
    </submittedName>
</protein>
<organism evidence="1 2">
    <name type="scientific">Stutzerimonas chloritidismutans</name>
    <name type="common">Pseudomonas chloritidismutans</name>
    <dbReference type="NCBI Taxonomy" id="203192"/>
    <lineage>
        <taxon>Bacteria</taxon>
        <taxon>Pseudomonadati</taxon>
        <taxon>Pseudomonadota</taxon>
        <taxon>Gammaproteobacteria</taxon>
        <taxon>Pseudomonadales</taxon>
        <taxon>Pseudomonadaceae</taxon>
        <taxon>Stutzerimonas</taxon>
    </lineage>
</organism>
<keyword evidence="2" id="KW-1185">Reference proteome</keyword>
<sequence>MRFRVIEALAGRYPVAPMCRLLRVSRSGFYAWQQRPPSAREMANRRLSKEIRTIHHEMNGIYGHRRIKAELTAMGQACGRHRVARLMREAGLRVRSRKRWRLVSSSRHDLPIVPNHLDRQFVSDRANQHWVSDMTYVRTAQGWLYLAVVLDLYSRAVVGWAMHHRMQLALVHAALEMAVARRQPQAGVLLHSDRGSQYCAYDYQALLRRHRIVPSHSRPGNCWDNAAMESFFRSLKTERVYLTRYASYQEAKTDLYDYIRFYNHRRRHSTLGYLSPMEFERRYTSSSS</sequence>